<proteinExistence type="predicted"/>
<feature type="transmembrane region" description="Helical" evidence="2">
    <location>
        <begin position="1164"/>
        <end position="1185"/>
    </location>
</feature>
<feature type="coiled-coil region" evidence="1">
    <location>
        <begin position="324"/>
        <end position="371"/>
    </location>
</feature>
<feature type="transmembrane region" description="Helical" evidence="2">
    <location>
        <begin position="1191"/>
        <end position="1214"/>
    </location>
</feature>
<protein>
    <submittedName>
        <fullName evidence="3">Putative TTSS effector protein</fullName>
    </submittedName>
</protein>
<dbReference type="EMBL" id="DQ233733">
    <property type="protein sequence ID" value="ABC60092.1"/>
    <property type="molecule type" value="Genomic_DNA"/>
</dbReference>
<evidence type="ECO:0000256" key="1">
    <source>
        <dbReference type="SAM" id="Coils"/>
    </source>
</evidence>
<keyword evidence="1" id="KW-0175">Coiled coil</keyword>
<organism evidence="3">
    <name type="scientific">Edwardsiella ictaluri</name>
    <dbReference type="NCBI Taxonomy" id="67780"/>
    <lineage>
        <taxon>Bacteria</taxon>
        <taxon>Pseudomonadati</taxon>
        <taxon>Pseudomonadota</taxon>
        <taxon>Gammaproteobacteria</taxon>
        <taxon>Enterobacterales</taxon>
        <taxon>Hafniaceae</taxon>
        <taxon>Edwardsiella</taxon>
    </lineage>
</organism>
<keyword evidence="2" id="KW-0472">Membrane</keyword>
<feature type="transmembrane region" description="Helical" evidence="2">
    <location>
        <begin position="1041"/>
        <end position="1068"/>
    </location>
</feature>
<keyword evidence="2" id="KW-1133">Transmembrane helix</keyword>
<sequence>MRLGGLFMVNAFALSPRSCGNTAGSGSTESLSHSVSRVAALCPADRRVAAEAQYRQLLNQGDDCLAALETAAVLRQLCRADSQSALTVDYDDATQNFTLSIDGQNISRHRDTRLREQLNQNGTSLLAPQYLALFSDPLRFFCWLKEHGSTHQTAALGARLAPHDSSSLILTVNGQEVLRLPLSKINDNVWAEAHRQFPTLADTRPAVAEQHIPDLAPPRATVTLPPPAPLRDGELDDLLPAPIETGPLLQMQRYTFNLLFRVKDMLVGGPIEPAYQALSRRIEVLNHALVALRTTLTTVQQQSETLIASAEDLVDSVAEGQRMLDTARQALQDVLTECARIEEKPETVPVIQRISAQVQYAADRLAALEKRMDSVAQSESPAGERGVWRTRLAQVSAQLGDGTASSDGAIGEDDRLWLALVQQALGAEGAPDATRLRQAVARVMQSGVSLPDTAVAQRLLTAFYPHAAPLREEDAPLPVTDSPLIDRERYSQLSALRRTTLQERDRTLQQLQLLSDANQQAQETLQRDLDGIKNNPDYFSAFKQRRQALDDLEIYFSQRWSPGGGVGVDNSGGAAAPIPNESDLEGLLYLCARSGPAAVNRDRLLLDNDTFVEDDIDVSAAVRREYHRLDPATQARAQLIAADCLQLEHQIDYHSEFHNNPEVNFPQALAQGTLRAQFMADPEGYLAFFQQRDQLLQRYQERVGELASLLSDTEAPHGMLSRALTEINAERRVIAALLHSGKRLAAVDRLGHTLAVQTTESARLAADVKAAAQPFDGVLANINQRVYQMRSAALRALTTETEKMVRQRDALRQEAGSGSDAASLLARLEQRIASNSAAFRVDLLALQQERQRADSPAGGGYPKDIYWSSWLLAQMGDKVSTLLGERMDKPRDLLLQYQLALSGKGIFAASRDLMNALQKLKTEPSQALTELGFTPSQLLAWASAYPQELAYLSSNLDHAYHALVATGSSTLLGDMFHTAWQRGTTTSVIQDTLFGKREPVVGVTDATPMPPALIMLLSMADWAPYAVGGVKGVLSQNLGGVVAGGIGGALFGGGVATVALTSILQFVVGAAQAQAEKGIADKVAEHRRANVLVNAVLRGMQLDSSASINERIQRMTSYVIQREALRSAGTTGRDIAEVGKRGMIGRMFQDISLTWKHASGTQRALLVAASVAAPLLGGIMLGVLALGPLGILPAGIISIGATLLSGAMTTGSLWNTMVSWLMPGLAQRVQRERNNDILAKALKKAREQARIQMERTLAQIDGHDQPALEEIQRQGHQQLTHRLDTLAEDLRQQATFASLSPQEVGEQFDLALQQAASESVPHLPLNMQSEAIVQAGLNVQQAEQIRDEIEQALWQHSPLSGHETAAPAI</sequence>
<name>Q1AC74_EDWIC</name>
<accession>Q1AC74</accession>
<reference evidence="3" key="1">
    <citation type="journal article" date="2007" name="Appl. Environ. Microbiol.">
        <title>Signature-tagged mutagenesis of Edwardsiella ictaluri identifies virulence-related genes, including a salmonella pathogenicity island 2 class of type III secretion systems.</title>
        <authorList>
            <person name="Thune R.L."/>
            <person name="Fernandez D.H."/>
            <person name="Benoit J.L."/>
            <person name="Kelly-Smith M."/>
            <person name="Rogge M.L."/>
            <person name="Booth N.J."/>
            <person name="Landry C.A."/>
            <person name="Bologna R.A."/>
        </authorList>
    </citation>
    <scope>NUCLEOTIDE SEQUENCE</scope>
    <source>
        <strain evidence="3">93-146</strain>
    </source>
</reference>
<evidence type="ECO:0000256" key="2">
    <source>
        <dbReference type="SAM" id="Phobius"/>
    </source>
</evidence>
<keyword evidence="2" id="KW-0812">Transmembrane</keyword>
<evidence type="ECO:0000313" key="3">
    <source>
        <dbReference type="EMBL" id="ABC60092.1"/>
    </source>
</evidence>